<organism evidence="4 5">
    <name type="scientific">Ascodesmis nigricans</name>
    <dbReference type="NCBI Taxonomy" id="341454"/>
    <lineage>
        <taxon>Eukaryota</taxon>
        <taxon>Fungi</taxon>
        <taxon>Dikarya</taxon>
        <taxon>Ascomycota</taxon>
        <taxon>Pezizomycotina</taxon>
        <taxon>Pezizomycetes</taxon>
        <taxon>Pezizales</taxon>
        <taxon>Ascodesmidaceae</taxon>
        <taxon>Ascodesmis</taxon>
    </lineage>
</organism>
<sequence>MTATDQPPTRSSTLGSDAAIPPETGEIGVLLIERLRAWKHAVKYLESYVDQMETLHKGLSKDYHKVLKTVDEPLKEGHHFDQTVGGVASFFENLRANTVSIGQTHTETATALKSQVLPILERLHKEIKDRAKHVQHECERATKMVAKTRNATQSQIELLGQHASNYSGASTGAGGHHLHLHKAAKPKPEFDPWILKRGVLHRLQHQVQEENTQQNDLIGVQKHFGEFEAHVVTTVQAAIKELDTVLAGRRDKERALLSDLHSKSASIPTDFEWTNFLTRNSSVLIPLDAAPRTVDSITFPNSTHPSTIPTLHGSLQRKGKIMRSYYAAYYVLTPAGYLHEFKDQDSSNHTKDSDPESSLYLPECSIGALSPEHKFIVSGKDTASTLGRKKDFAFKCGSREEAVKWYEALSRAAGVKTEEVPAPTPVTPEEEGKKVIAGTKEQEEGVTPPPYTRHDTAEGKETVTMGGAAPGVGTSTEAAAAPAAAPAAAVAAVEGAKKEGTA</sequence>
<feature type="compositionally biased region" description="Basic and acidic residues" evidence="2">
    <location>
        <begin position="452"/>
        <end position="461"/>
    </location>
</feature>
<dbReference type="InterPro" id="IPR046868">
    <property type="entry name" value="BAR_4"/>
</dbReference>
<dbReference type="InterPro" id="IPR001849">
    <property type="entry name" value="PH_domain"/>
</dbReference>
<evidence type="ECO:0000313" key="5">
    <source>
        <dbReference type="Proteomes" id="UP000298138"/>
    </source>
</evidence>
<dbReference type="PROSITE" id="PS50003">
    <property type="entry name" value="PH_DOMAIN"/>
    <property type="match status" value="1"/>
</dbReference>
<dbReference type="STRING" id="341454.A0A4S2MN20"/>
<dbReference type="Pfam" id="PF20399">
    <property type="entry name" value="PH_20"/>
    <property type="match status" value="1"/>
</dbReference>
<dbReference type="SUPFAM" id="SSF103657">
    <property type="entry name" value="BAR/IMD domain-like"/>
    <property type="match status" value="1"/>
</dbReference>
<accession>A0A4S2MN20</accession>
<feature type="region of interest" description="Disordered" evidence="2">
    <location>
        <begin position="438"/>
        <end position="485"/>
    </location>
</feature>
<dbReference type="Gene3D" id="1.20.1270.60">
    <property type="entry name" value="Arfaptin homology (AH) domain/BAR domain"/>
    <property type="match status" value="1"/>
</dbReference>
<dbReference type="AlphaFoldDB" id="A0A4S2MN20"/>
<gene>
    <name evidence="4" type="ORF">EX30DRAFT_356033</name>
</gene>
<dbReference type="Pfam" id="PF20400">
    <property type="entry name" value="BAR_4"/>
    <property type="match status" value="1"/>
</dbReference>
<feature type="compositionally biased region" description="Polar residues" evidence="2">
    <location>
        <begin position="1"/>
        <end position="15"/>
    </location>
</feature>
<dbReference type="InterPro" id="IPR046869">
    <property type="entry name" value="SLM1/RGC1-like_PH"/>
</dbReference>
<proteinExistence type="predicted"/>
<keyword evidence="5" id="KW-1185">Reference proteome</keyword>
<reference evidence="4 5" key="1">
    <citation type="submission" date="2019-04" db="EMBL/GenBank/DDBJ databases">
        <title>Comparative genomics and transcriptomics to analyze fruiting body development in filamentous ascomycetes.</title>
        <authorList>
            <consortium name="DOE Joint Genome Institute"/>
            <person name="Lutkenhaus R."/>
            <person name="Traeger S."/>
            <person name="Breuer J."/>
            <person name="Kuo A."/>
            <person name="Lipzen A."/>
            <person name="Pangilinan J."/>
            <person name="Dilworth D."/>
            <person name="Sandor L."/>
            <person name="Poggeler S."/>
            <person name="Barry K."/>
            <person name="Grigoriev I.V."/>
            <person name="Nowrousian M."/>
        </authorList>
    </citation>
    <scope>NUCLEOTIDE SEQUENCE [LARGE SCALE GENOMIC DNA]</scope>
    <source>
        <strain evidence="4 5">CBS 389.68</strain>
    </source>
</reference>
<dbReference type="InParanoid" id="A0A4S2MN20"/>
<dbReference type="InterPro" id="IPR011993">
    <property type="entry name" value="PH-like_dom_sf"/>
</dbReference>
<dbReference type="PANTHER" id="PTHR31941:SF1">
    <property type="entry name" value="CYTOSKELETAL SIGNALING PROTEIN SLM1"/>
    <property type="match status" value="1"/>
</dbReference>
<evidence type="ECO:0000313" key="4">
    <source>
        <dbReference type="EMBL" id="TGZ78472.1"/>
    </source>
</evidence>
<dbReference type="OrthoDB" id="2264563at2759"/>
<feature type="region of interest" description="Disordered" evidence="2">
    <location>
        <begin position="1"/>
        <end position="20"/>
    </location>
</feature>
<dbReference type="SUPFAM" id="SSF50729">
    <property type="entry name" value="PH domain-like"/>
    <property type="match status" value="1"/>
</dbReference>
<keyword evidence="1" id="KW-0597">Phosphoprotein</keyword>
<dbReference type="Proteomes" id="UP000298138">
    <property type="component" value="Unassembled WGS sequence"/>
</dbReference>
<protein>
    <recommendedName>
        <fullName evidence="3">PH domain-containing protein</fullName>
    </recommendedName>
</protein>
<dbReference type="SMART" id="SM00233">
    <property type="entry name" value="PH"/>
    <property type="match status" value="1"/>
</dbReference>
<name>A0A4S2MN20_9PEZI</name>
<dbReference type="EMBL" id="ML220141">
    <property type="protein sequence ID" value="TGZ78472.1"/>
    <property type="molecule type" value="Genomic_DNA"/>
</dbReference>
<dbReference type="Gene3D" id="2.30.29.30">
    <property type="entry name" value="Pleckstrin-homology domain (PH domain)/Phosphotyrosine-binding domain (PTB)"/>
    <property type="match status" value="1"/>
</dbReference>
<evidence type="ECO:0000256" key="2">
    <source>
        <dbReference type="SAM" id="MobiDB-lite"/>
    </source>
</evidence>
<dbReference type="PANTHER" id="PTHR31941">
    <property type="entry name" value="CYTOSKELETAL SIGNALING PROTEIN SLM1"/>
    <property type="match status" value="1"/>
</dbReference>
<feature type="domain" description="PH" evidence="3">
    <location>
        <begin position="308"/>
        <end position="414"/>
    </location>
</feature>
<evidence type="ECO:0000256" key="1">
    <source>
        <dbReference type="ARBA" id="ARBA00022553"/>
    </source>
</evidence>
<evidence type="ECO:0000259" key="3">
    <source>
        <dbReference type="PROSITE" id="PS50003"/>
    </source>
</evidence>
<dbReference type="InterPro" id="IPR027267">
    <property type="entry name" value="AH/BAR_dom_sf"/>
</dbReference>